<gene>
    <name evidence="3" type="ORF">HPULCUR_012030</name>
</gene>
<dbReference type="Proteomes" id="UP001476247">
    <property type="component" value="Unassembled WGS sequence"/>
</dbReference>
<sequence length="284" mass="32758">MYLLWVLVVIICTYTVAFADDQHCIDPANCQYYPVHSCYATDIGLICKNRNKGGFEMSIDPIYTFLYSPYNIRNDTGLPCSTIPVTDELISYVDYRGPKVINVDDLDLIGNCSRMSYCDKHSRTCQPKLPLGSKCQFNMQCYFGIDGIPGHCTNKTCGIREDIPQYYYNAPRWTMGDQWQSAVVAVVITGSIVICLIVGRVQVKKMVDKFKMMMEKWQNPDTTPTPIPFIENEQVWNENHPQSKWWKQVPGMNWVYSRLKRGGENEQYYQLDARSDEPPPYRAD</sequence>
<dbReference type="EMBL" id="BAABUJ010000067">
    <property type="protein sequence ID" value="GAA5806496.1"/>
    <property type="molecule type" value="Genomic_DNA"/>
</dbReference>
<evidence type="ECO:0000256" key="2">
    <source>
        <dbReference type="SAM" id="SignalP"/>
    </source>
</evidence>
<accession>A0ABP9YHT5</accession>
<feature type="chain" id="PRO_5047481737" evidence="2">
    <location>
        <begin position="20"/>
        <end position="284"/>
    </location>
</feature>
<feature type="transmembrane region" description="Helical" evidence="1">
    <location>
        <begin position="179"/>
        <end position="203"/>
    </location>
</feature>
<keyword evidence="2" id="KW-0732">Signal</keyword>
<organism evidence="3 4">
    <name type="scientific">Helicostylum pulchrum</name>
    <dbReference type="NCBI Taxonomy" id="562976"/>
    <lineage>
        <taxon>Eukaryota</taxon>
        <taxon>Fungi</taxon>
        <taxon>Fungi incertae sedis</taxon>
        <taxon>Mucoromycota</taxon>
        <taxon>Mucoromycotina</taxon>
        <taxon>Mucoromycetes</taxon>
        <taxon>Mucorales</taxon>
        <taxon>Mucorineae</taxon>
        <taxon>Mucoraceae</taxon>
        <taxon>Helicostylum</taxon>
    </lineage>
</organism>
<keyword evidence="1" id="KW-1133">Transmembrane helix</keyword>
<keyword evidence="4" id="KW-1185">Reference proteome</keyword>
<evidence type="ECO:0000313" key="4">
    <source>
        <dbReference type="Proteomes" id="UP001476247"/>
    </source>
</evidence>
<keyword evidence="1" id="KW-0472">Membrane</keyword>
<reference evidence="3 4" key="1">
    <citation type="submission" date="2024-04" db="EMBL/GenBank/DDBJ databases">
        <title>genome sequences of Mucor flavus KT1a and Helicostylum pulchrum KT1b strains isolation_sourced from the surface of a dry-aged beef.</title>
        <authorList>
            <person name="Toyotome T."/>
            <person name="Hosono M."/>
            <person name="Torimaru M."/>
            <person name="Fukuda K."/>
            <person name="Mikami N."/>
        </authorList>
    </citation>
    <scope>NUCLEOTIDE SEQUENCE [LARGE SCALE GENOMIC DNA]</scope>
    <source>
        <strain evidence="3 4">KT1b</strain>
    </source>
</reference>
<proteinExistence type="predicted"/>
<comment type="caution">
    <text evidence="3">The sequence shown here is derived from an EMBL/GenBank/DDBJ whole genome shotgun (WGS) entry which is preliminary data.</text>
</comment>
<feature type="signal peptide" evidence="2">
    <location>
        <begin position="1"/>
        <end position="19"/>
    </location>
</feature>
<evidence type="ECO:0000256" key="1">
    <source>
        <dbReference type="SAM" id="Phobius"/>
    </source>
</evidence>
<evidence type="ECO:0000313" key="3">
    <source>
        <dbReference type="EMBL" id="GAA5806496.1"/>
    </source>
</evidence>
<protein>
    <submittedName>
        <fullName evidence="3">Uncharacterized protein</fullName>
    </submittedName>
</protein>
<keyword evidence="1" id="KW-0812">Transmembrane</keyword>
<name>A0ABP9YHT5_9FUNG</name>